<evidence type="ECO:0000256" key="11">
    <source>
        <dbReference type="ARBA" id="ARBA00022777"/>
    </source>
</evidence>
<keyword evidence="16" id="KW-0675">Receptor</keyword>
<evidence type="ECO:0000256" key="14">
    <source>
        <dbReference type="ARBA" id="ARBA00023136"/>
    </source>
</evidence>
<evidence type="ECO:0000256" key="16">
    <source>
        <dbReference type="ARBA" id="ARBA00023170"/>
    </source>
</evidence>
<keyword evidence="2" id="KW-1003">Cell membrane</keyword>
<dbReference type="FunFam" id="3.30.200.20:FF:000059">
    <property type="entry name" value="S-receptor-like serine/threonine-protein kinase"/>
    <property type="match status" value="1"/>
</dbReference>
<evidence type="ECO:0000256" key="19">
    <source>
        <dbReference type="ARBA" id="ARBA00048679"/>
    </source>
</evidence>
<evidence type="ECO:0000256" key="1">
    <source>
        <dbReference type="ARBA" id="ARBA00004251"/>
    </source>
</evidence>
<feature type="signal peptide" evidence="24">
    <location>
        <begin position="1"/>
        <end position="30"/>
    </location>
</feature>
<organism evidence="27 28">
    <name type="scientific">Cicer arietinum</name>
    <name type="common">Chickpea</name>
    <name type="synonym">Garbanzo</name>
    <dbReference type="NCBI Taxonomy" id="3827"/>
    <lineage>
        <taxon>Eukaryota</taxon>
        <taxon>Viridiplantae</taxon>
        <taxon>Streptophyta</taxon>
        <taxon>Embryophyta</taxon>
        <taxon>Tracheophyta</taxon>
        <taxon>Spermatophyta</taxon>
        <taxon>Magnoliopsida</taxon>
        <taxon>eudicotyledons</taxon>
        <taxon>Gunneridae</taxon>
        <taxon>Pentapetalae</taxon>
        <taxon>rosids</taxon>
        <taxon>fabids</taxon>
        <taxon>Fabales</taxon>
        <taxon>Fabaceae</taxon>
        <taxon>Papilionoideae</taxon>
        <taxon>50 kb inversion clade</taxon>
        <taxon>NPAAA clade</taxon>
        <taxon>Hologalegina</taxon>
        <taxon>IRL clade</taxon>
        <taxon>Cicereae</taxon>
        <taxon>Cicer</taxon>
    </lineage>
</organism>
<dbReference type="Gene3D" id="3.30.200.20">
    <property type="entry name" value="Phosphorylase Kinase, domain 1"/>
    <property type="match status" value="1"/>
</dbReference>
<dbReference type="CDD" id="cd14066">
    <property type="entry name" value="STKc_IRAK"/>
    <property type="match status" value="1"/>
</dbReference>
<evidence type="ECO:0000256" key="15">
    <source>
        <dbReference type="ARBA" id="ARBA00023157"/>
    </source>
</evidence>
<comment type="similarity">
    <text evidence="20">Belongs to the protein kinase superfamily. Ser/Thr protein kinase family.</text>
</comment>
<dbReference type="Gene3D" id="1.10.510.10">
    <property type="entry name" value="Transferase(Phosphotransferase) domain 1"/>
    <property type="match status" value="1"/>
</dbReference>
<dbReference type="InterPro" id="IPR017441">
    <property type="entry name" value="Protein_kinase_ATP_BS"/>
</dbReference>
<evidence type="ECO:0000256" key="18">
    <source>
        <dbReference type="ARBA" id="ARBA00047899"/>
    </source>
</evidence>
<dbReference type="GO" id="GO:0048544">
    <property type="term" value="P:recognition of pollen"/>
    <property type="evidence" value="ECO:0007669"/>
    <property type="project" value="InterPro"/>
</dbReference>
<feature type="domain" description="Protein kinase" evidence="25">
    <location>
        <begin position="501"/>
        <end position="778"/>
    </location>
</feature>
<evidence type="ECO:0000256" key="7">
    <source>
        <dbReference type="ARBA" id="ARBA00022729"/>
    </source>
</evidence>
<evidence type="ECO:0000256" key="10">
    <source>
        <dbReference type="ARBA" id="ARBA00022741"/>
    </source>
</evidence>
<feature type="compositionally biased region" description="Polar residues" evidence="22">
    <location>
        <begin position="842"/>
        <end position="853"/>
    </location>
</feature>
<evidence type="ECO:0000313" key="27">
    <source>
        <dbReference type="Proteomes" id="UP000087171"/>
    </source>
</evidence>
<feature type="transmembrane region" description="Helical" evidence="23">
    <location>
        <begin position="439"/>
        <end position="463"/>
    </location>
</feature>
<feature type="region of interest" description="Disordered" evidence="22">
    <location>
        <begin position="812"/>
        <end position="853"/>
    </location>
</feature>
<dbReference type="PIRSF" id="PIRSF000641">
    <property type="entry name" value="SRK"/>
    <property type="match status" value="1"/>
</dbReference>
<dbReference type="PANTHER" id="PTHR47974">
    <property type="entry name" value="OS07G0415500 PROTEIN"/>
    <property type="match status" value="1"/>
</dbReference>
<evidence type="ECO:0000256" key="6">
    <source>
        <dbReference type="ARBA" id="ARBA00022692"/>
    </source>
</evidence>
<dbReference type="STRING" id="3827.A0A1S2Z4U7"/>
<dbReference type="EC" id="2.7.11.1" evidence="20"/>
<dbReference type="InterPro" id="IPR000719">
    <property type="entry name" value="Prot_kinase_dom"/>
</dbReference>
<comment type="catalytic activity">
    <reaction evidence="18 20">
        <text>L-threonyl-[protein] + ATP = O-phospho-L-threonyl-[protein] + ADP + H(+)</text>
        <dbReference type="Rhea" id="RHEA:46608"/>
        <dbReference type="Rhea" id="RHEA-COMP:11060"/>
        <dbReference type="Rhea" id="RHEA-COMP:11605"/>
        <dbReference type="ChEBI" id="CHEBI:15378"/>
        <dbReference type="ChEBI" id="CHEBI:30013"/>
        <dbReference type="ChEBI" id="CHEBI:30616"/>
        <dbReference type="ChEBI" id="CHEBI:61977"/>
        <dbReference type="ChEBI" id="CHEBI:456216"/>
        <dbReference type="EC" id="2.7.11.1"/>
    </reaction>
</comment>
<keyword evidence="6 23" id="KW-0812">Transmembrane</keyword>
<dbReference type="FunFam" id="2.90.10.10:FF:000025">
    <property type="entry name" value="G-type lectin S-receptor-like serine/threonine-protein kinase"/>
    <property type="match status" value="1"/>
</dbReference>
<keyword evidence="9" id="KW-0677">Repeat</keyword>
<evidence type="ECO:0000256" key="12">
    <source>
        <dbReference type="ARBA" id="ARBA00022840"/>
    </source>
</evidence>
<sequence length="853" mass="92835">MKFKFKFQMNMYFKSHFLFLTLVFVTTTVAAVSPGTTLSASNTNQSWSSPSSTFSLHFIPVDPPTSPPSFLAAIVYSGGAPVVWTAGNSTAVDSNGSFQFLTTGSLRLVNGSGATVWDSGTANLGATSATVDDTGKLVISNGTKILWSSFDHLTDTLLPSQNFSVGKVLKSGLYSFSLSEIGNLSLIWNDSIIFWTKGVNSSVNGSLSSPFISLSSIGILQLSDLNLSTPAVVAYSSDYADAGSGGSDVLRILKLDNDGNLRIYSTSKGSGNPRVRWAAVEDQCEVYAYCGNYGICSYNDTNTICGCPSENFEFLSSSNSRKGCRRKVSLDSCQGNETMLTLDHTQLLTYKPDTESQAFFIGISACRGNCLSGSRACFASTSLSDGTGQCYMKSVDFVSGYHSPALPSTSYIKVCSPLAPNPPPSLGETVKEKSSSVPAWVVVVVVLGTLLGVVAIEGGLWIWCCRKNARFGVLSAQYALLEYASGAPVQFSYKELQRSTKGFKEKLGAGGFGAVYRGILVNKTIVAVKQLEGIEQGEKQFRMEVATISSTHHLNLVRLIGFCSEGRHRLLVYEFMKNSSLDNFLFPKEEQSGKLLNWEYRYNIALGTARGITYLHEECRDCIVHCDIKPENILLDENYVAKVSDFGLAKLVNPKDHRNRTLTSVRGTRGYLAPEWIANLPITSKSDVYSYGMVLLEIVSGKRNFDVSEETNRKKFSIWAYEEFEKGNIKGILDKRLAELEVDMAQVTRAIQVCFWCIQEQPSQRPAMSKVVQMLEGVKEIEKPPPPKFVVEGPVSGTSTYISSNISALSTTIGASPHDPSSSSSFQTSRVSSLTIGRNPEKATSSLLQLDQS</sequence>
<dbReference type="InterPro" id="IPR036426">
    <property type="entry name" value="Bulb-type_lectin_dom_sf"/>
</dbReference>
<dbReference type="GO" id="GO:0106310">
    <property type="term" value="F:protein serine kinase activity"/>
    <property type="evidence" value="ECO:0007669"/>
    <property type="project" value="RHEA"/>
</dbReference>
<keyword evidence="3 20" id="KW-0723">Serine/threonine-protein kinase</keyword>
<dbReference type="KEGG" id="cam:101506838"/>
<feature type="compositionally biased region" description="Low complexity" evidence="22">
    <location>
        <begin position="816"/>
        <end position="833"/>
    </location>
</feature>
<dbReference type="PANTHER" id="PTHR47974:SF24">
    <property type="entry name" value="RECEPTOR-LIKE SERINE_THREONINE-PROTEIN KINASE"/>
    <property type="match status" value="1"/>
</dbReference>
<dbReference type="GO" id="GO:0030246">
    <property type="term" value="F:carbohydrate binding"/>
    <property type="evidence" value="ECO:0007669"/>
    <property type="project" value="UniProtKB-KW"/>
</dbReference>
<evidence type="ECO:0000256" key="4">
    <source>
        <dbReference type="ARBA" id="ARBA00022536"/>
    </source>
</evidence>
<dbReference type="PROSITE" id="PS00107">
    <property type="entry name" value="PROTEIN_KINASE_ATP"/>
    <property type="match status" value="1"/>
</dbReference>
<evidence type="ECO:0000256" key="24">
    <source>
        <dbReference type="SAM" id="SignalP"/>
    </source>
</evidence>
<evidence type="ECO:0000256" key="9">
    <source>
        <dbReference type="ARBA" id="ARBA00022737"/>
    </source>
</evidence>
<dbReference type="FunFam" id="1.10.510.10:FF:000384">
    <property type="entry name" value="G-type lectin S-receptor-like serine/threonine-protein kinase"/>
    <property type="match status" value="1"/>
</dbReference>
<dbReference type="PaxDb" id="3827-XP_004515104.1"/>
<keyword evidence="7 24" id="KW-0732">Signal</keyword>
<feature type="chain" id="PRO_5010373337" description="Receptor-like serine/threonine-protein kinase" evidence="24">
    <location>
        <begin position="31"/>
        <end position="853"/>
    </location>
</feature>
<evidence type="ECO:0000256" key="3">
    <source>
        <dbReference type="ARBA" id="ARBA00022527"/>
    </source>
</evidence>
<dbReference type="Pfam" id="PF00069">
    <property type="entry name" value="Pkinase"/>
    <property type="match status" value="1"/>
</dbReference>
<keyword evidence="5 20" id="KW-0808">Transferase</keyword>
<dbReference type="SUPFAM" id="SSF56112">
    <property type="entry name" value="Protein kinase-like (PK-like)"/>
    <property type="match status" value="1"/>
</dbReference>
<evidence type="ECO:0000256" key="2">
    <source>
        <dbReference type="ARBA" id="ARBA00022475"/>
    </source>
</evidence>
<protein>
    <recommendedName>
        <fullName evidence="20">Receptor-like serine/threonine-protein kinase</fullName>
        <ecNumber evidence="20">2.7.11.1</ecNumber>
    </recommendedName>
</protein>
<gene>
    <name evidence="28" type="primary">LOC101506838</name>
</gene>
<keyword evidence="27" id="KW-1185">Reference proteome</keyword>
<dbReference type="InterPro" id="IPR008271">
    <property type="entry name" value="Ser/Thr_kinase_AS"/>
</dbReference>
<dbReference type="Pfam" id="PF00954">
    <property type="entry name" value="S_locus_glycop"/>
    <property type="match status" value="1"/>
</dbReference>
<dbReference type="GO" id="GO:0004674">
    <property type="term" value="F:protein serine/threonine kinase activity"/>
    <property type="evidence" value="ECO:0007669"/>
    <property type="project" value="UniProtKB-KW"/>
</dbReference>
<dbReference type="GO" id="GO:0005524">
    <property type="term" value="F:ATP binding"/>
    <property type="evidence" value="ECO:0007669"/>
    <property type="project" value="UniProtKB-UniRule"/>
</dbReference>
<dbReference type="PROSITE" id="PS50011">
    <property type="entry name" value="PROTEIN_KINASE_DOM"/>
    <property type="match status" value="1"/>
</dbReference>
<evidence type="ECO:0000256" key="8">
    <source>
        <dbReference type="ARBA" id="ARBA00022734"/>
    </source>
</evidence>
<keyword evidence="17" id="KW-0325">Glycoprotein</keyword>
<reference evidence="28" key="1">
    <citation type="submission" date="2025-08" db="UniProtKB">
        <authorList>
            <consortium name="RefSeq"/>
        </authorList>
    </citation>
    <scope>IDENTIFICATION</scope>
    <source>
        <tissue evidence="28">Etiolated seedlings</tissue>
    </source>
</reference>
<dbReference type="PROSITE" id="PS50927">
    <property type="entry name" value="BULB_LECTIN"/>
    <property type="match status" value="2"/>
</dbReference>
<dbReference type="SMART" id="SM00220">
    <property type="entry name" value="S_TKc"/>
    <property type="match status" value="1"/>
</dbReference>
<keyword evidence="14 23" id="KW-0472">Membrane</keyword>
<evidence type="ECO:0000313" key="28">
    <source>
        <dbReference type="RefSeq" id="XP_004515104.1"/>
    </source>
</evidence>
<evidence type="ECO:0000256" key="13">
    <source>
        <dbReference type="ARBA" id="ARBA00022989"/>
    </source>
</evidence>
<dbReference type="Pfam" id="PF01453">
    <property type="entry name" value="B_lectin"/>
    <property type="match status" value="1"/>
</dbReference>
<evidence type="ECO:0000256" key="22">
    <source>
        <dbReference type="SAM" id="MobiDB-lite"/>
    </source>
</evidence>
<evidence type="ECO:0000256" key="23">
    <source>
        <dbReference type="SAM" id="Phobius"/>
    </source>
</evidence>
<dbReference type="SMART" id="SM00108">
    <property type="entry name" value="B_lectin"/>
    <property type="match status" value="1"/>
</dbReference>
<evidence type="ECO:0000256" key="5">
    <source>
        <dbReference type="ARBA" id="ARBA00022679"/>
    </source>
</evidence>
<dbReference type="GO" id="GO:0005886">
    <property type="term" value="C:plasma membrane"/>
    <property type="evidence" value="ECO:0007669"/>
    <property type="project" value="UniProtKB-SubCell"/>
</dbReference>
<evidence type="ECO:0000256" key="17">
    <source>
        <dbReference type="ARBA" id="ARBA00023180"/>
    </source>
</evidence>
<keyword evidence="13 23" id="KW-1133">Transmembrane helix</keyword>
<comment type="catalytic activity">
    <reaction evidence="19 20">
        <text>L-seryl-[protein] + ATP = O-phospho-L-seryl-[protein] + ADP + H(+)</text>
        <dbReference type="Rhea" id="RHEA:17989"/>
        <dbReference type="Rhea" id="RHEA-COMP:9863"/>
        <dbReference type="Rhea" id="RHEA-COMP:11604"/>
        <dbReference type="ChEBI" id="CHEBI:15378"/>
        <dbReference type="ChEBI" id="CHEBI:29999"/>
        <dbReference type="ChEBI" id="CHEBI:30616"/>
        <dbReference type="ChEBI" id="CHEBI:83421"/>
        <dbReference type="ChEBI" id="CHEBI:456216"/>
        <dbReference type="EC" id="2.7.11.1"/>
    </reaction>
</comment>
<evidence type="ECO:0000256" key="20">
    <source>
        <dbReference type="PIRNR" id="PIRNR000641"/>
    </source>
</evidence>
<feature type="domain" description="Bulb-type lectin" evidence="26">
    <location>
        <begin position="154"/>
        <end position="276"/>
    </location>
</feature>
<dbReference type="InterPro" id="IPR011009">
    <property type="entry name" value="Kinase-like_dom_sf"/>
</dbReference>
<accession>A0A1S2Z4U7</accession>
<keyword evidence="11 20" id="KW-0418">Kinase</keyword>
<dbReference type="RefSeq" id="XP_004515104.1">
    <property type="nucleotide sequence ID" value="XM_004515047.3"/>
</dbReference>
<keyword evidence="10 20" id="KW-0547">Nucleotide-binding</keyword>
<proteinExistence type="inferred from homology"/>
<dbReference type="InterPro" id="IPR000858">
    <property type="entry name" value="S_locus_glycoprot_dom"/>
</dbReference>
<dbReference type="Proteomes" id="UP000087171">
    <property type="component" value="Unplaced"/>
</dbReference>
<dbReference type="AlphaFoldDB" id="A0A1S2Z4U7"/>
<dbReference type="FunFam" id="2.90.10.10:FF:000016">
    <property type="entry name" value="G-type lectin S-receptor-like serine/threonine-protein kinase"/>
    <property type="match status" value="1"/>
</dbReference>
<comment type="subcellular location">
    <subcellularLocation>
        <location evidence="1">Cell membrane</location>
        <topology evidence="1">Single-pass type I membrane protein</topology>
    </subcellularLocation>
</comment>
<evidence type="ECO:0000259" key="25">
    <source>
        <dbReference type="PROSITE" id="PS50011"/>
    </source>
</evidence>
<feature type="binding site" evidence="21">
    <location>
        <position position="529"/>
    </location>
    <ligand>
        <name>ATP</name>
        <dbReference type="ChEBI" id="CHEBI:30616"/>
    </ligand>
</feature>
<dbReference type="InterPro" id="IPR024171">
    <property type="entry name" value="SRK-like_kinase"/>
</dbReference>
<keyword evidence="8" id="KW-0430">Lectin</keyword>
<keyword evidence="15" id="KW-1015">Disulfide bond</keyword>
<keyword evidence="4" id="KW-0245">EGF-like domain</keyword>
<keyword evidence="12 20" id="KW-0067">ATP-binding</keyword>
<evidence type="ECO:0000256" key="21">
    <source>
        <dbReference type="PROSITE-ProRule" id="PRU10141"/>
    </source>
</evidence>
<dbReference type="GeneID" id="101506838"/>
<dbReference type="SUPFAM" id="SSF51110">
    <property type="entry name" value="alpha-D-mannose-specific plant lectins"/>
    <property type="match status" value="1"/>
</dbReference>
<name>A0A1S2Z4U7_CICAR</name>
<feature type="domain" description="Bulb-type lectin" evidence="26">
    <location>
        <begin position="29"/>
        <end position="152"/>
    </location>
</feature>
<dbReference type="InterPro" id="IPR001480">
    <property type="entry name" value="Bulb-type_lectin_dom"/>
</dbReference>
<dbReference type="eggNOG" id="ENOG502QRWA">
    <property type="taxonomic scope" value="Eukaryota"/>
</dbReference>
<dbReference type="PROSITE" id="PS00108">
    <property type="entry name" value="PROTEIN_KINASE_ST"/>
    <property type="match status" value="1"/>
</dbReference>
<dbReference type="OrthoDB" id="1918782at2759"/>
<dbReference type="Gene3D" id="2.90.10.10">
    <property type="entry name" value="Bulb-type lectin domain"/>
    <property type="match status" value="2"/>
</dbReference>
<evidence type="ECO:0000259" key="26">
    <source>
        <dbReference type="PROSITE" id="PS50927"/>
    </source>
</evidence>